<dbReference type="SUPFAM" id="SSF55486">
    <property type="entry name" value="Metalloproteases ('zincins'), catalytic domain"/>
    <property type="match status" value="1"/>
</dbReference>
<name>A0AAP5ALI5_9GAMM</name>
<reference evidence="1" key="1">
    <citation type="submission" date="2023-07" db="EMBL/GenBank/DDBJ databases">
        <title>Functional and genomic diversity of the sorghum phyllosphere microbiome.</title>
        <authorList>
            <person name="Shade A."/>
        </authorList>
    </citation>
    <scope>NUCLEOTIDE SEQUENCE</scope>
    <source>
        <strain evidence="1">SORGH_AS_0457</strain>
    </source>
</reference>
<dbReference type="PANTHER" id="PTHR30164">
    <property type="entry name" value="MTFA PEPTIDASE"/>
    <property type="match status" value="1"/>
</dbReference>
<dbReference type="CDD" id="cd20169">
    <property type="entry name" value="Peptidase_M90_mtfA"/>
    <property type="match status" value="1"/>
</dbReference>
<sequence length="265" mass="29169">MAQLPAGHVPLIQSLLRWLRSSPRPIPDSAWQRTCQRTAWLRGLPPERVQRLRVLSAAFLHDKTITPIGGLQLGDDDAVLIAALCCLPLLELGEVGLRGWSQVLVYPEGFIVPQSEMDEDGVLHEWEEEAIGQVSHNGPLLLSWHDVQAELEHPHAGACVVVHEMAHRIDVLDGVLDGTPPLPRAWQQQWAADFQQAFDALCAQVDAGVETVIDPYAAEAPDEFFAVATEYHFSAPDVLEAEMPVVAGHLRRFYGAPPAVGLRTD</sequence>
<dbReference type="RefSeq" id="WP_307107630.1">
    <property type="nucleotide sequence ID" value="NZ_JAUTAS010000001.1"/>
</dbReference>
<accession>A0AAP5ALI5</accession>
<comment type="caution">
    <text evidence="1">The sequence shown here is derived from an EMBL/GenBank/DDBJ whole genome shotgun (WGS) entry which is preliminary data.</text>
</comment>
<dbReference type="Proteomes" id="UP001226084">
    <property type="component" value="Unassembled WGS sequence"/>
</dbReference>
<dbReference type="InterPro" id="IPR024079">
    <property type="entry name" value="MetalloPept_cat_dom_sf"/>
</dbReference>
<dbReference type="PANTHER" id="PTHR30164:SF2">
    <property type="entry name" value="PROTEIN MTFA"/>
    <property type="match status" value="1"/>
</dbReference>
<dbReference type="EMBL" id="JAUTAS010000001">
    <property type="protein sequence ID" value="MDQ1110198.1"/>
    <property type="molecule type" value="Genomic_DNA"/>
</dbReference>
<gene>
    <name evidence="1" type="ORF">QE424_003357</name>
</gene>
<dbReference type="Gene3D" id="1.10.472.150">
    <property type="entry name" value="Glucose-regulated metallo-peptidase M90, N-terminal domain"/>
    <property type="match status" value="1"/>
</dbReference>
<evidence type="ECO:0000313" key="1">
    <source>
        <dbReference type="EMBL" id="MDQ1110198.1"/>
    </source>
</evidence>
<evidence type="ECO:0000313" key="2">
    <source>
        <dbReference type="Proteomes" id="UP001226084"/>
    </source>
</evidence>
<dbReference type="GO" id="GO:0008237">
    <property type="term" value="F:metallopeptidase activity"/>
    <property type="evidence" value="ECO:0007669"/>
    <property type="project" value="InterPro"/>
</dbReference>
<dbReference type="InterPro" id="IPR042252">
    <property type="entry name" value="MtfA_N"/>
</dbReference>
<proteinExistence type="predicted"/>
<dbReference type="Pfam" id="PF06167">
    <property type="entry name" value="Peptidase_M90"/>
    <property type="match status" value="1"/>
</dbReference>
<dbReference type="Gene3D" id="3.40.390.10">
    <property type="entry name" value="Collagenase (Catalytic Domain)"/>
    <property type="match status" value="1"/>
</dbReference>
<dbReference type="InterPro" id="IPR010384">
    <property type="entry name" value="MtfA_fam"/>
</dbReference>
<dbReference type="GO" id="GO:0004177">
    <property type="term" value="F:aminopeptidase activity"/>
    <property type="evidence" value="ECO:0007669"/>
    <property type="project" value="TreeGrafter"/>
</dbReference>
<protein>
    <submittedName>
        <fullName evidence="1">Mlc titration factor MtfA (PtsG expression regulator)</fullName>
    </submittedName>
</protein>
<dbReference type="GO" id="GO:0005829">
    <property type="term" value="C:cytosol"/>
    <property type="evidence" value="ECO:0007669"/>
    <property type="project" value="TreeGrafter"/>
</dbReference>
<organism evidence="1 2">
    <name type="scientific">Stenotrophomonas rhizophila</name>
    <dbReference type="NCBI Taxonomy" id="216778"/>
    <lineage>
        <taxon>Bacteria</taxon>
        <taxon>Pseudomonadati</taxon>
        <taxon>Pseudomonadota</taxon>
        <taxon>Gammaproteobacteria</taxon>
        <taxon>Lysobacterales</taxon>
        <taxon>Lysobacteraceae</taxon>
        <taxon>Stenotrophomonas</taxon>
    </lineage>
</organism>
<dbReference type="AlphaFoldDB" id="A0AAP5ALI5"/>